<dbReference type="SUPFAM" id="SSF103473">
    <property type="entry name" value="MFS general substrate transporter"/>
    <property type="match status" value="1"/>
</dbReference>
<feature type="transmembrane region" description="Helical" evidence="7">
    <location>
        <begin position="140"/>
        <end position="162"/>
    </location>
</feature>
<name>A0A7K3VYF0_9ACTN</name>
<keyword evidence="9" id="KW-1185">Reference proteome</keyword>
<evidence type="ECO:0000256" key="7">
    <source>
        <dbReference type="SAM" id="Phobius"/>
    </source>
</evidence>
<reference evidence="8 9" key="1">
    <citation type="submission" date="2020-02" db="EMBL/GenBank/DDBJ databases">
        <title>Geodermatophilus sabuli CPCC 205279 I12A-02694.</title>
        <authorList>
            <person name="Jiang Z."/>
        </authorList>
    </citation>
    <scope>NUCLEOTIDE SEQUENCE [LARGE SCALE GENOMIC DNA]</scope>
    <source>
        <strain evidence="8 9">I12A-02694</strain>
    </source>
</reference>
<keyword evidence="2" id="KW-1003">Cell membrane</keyword>
<feature type="transmembrane region" description="Helical" evidence="7">
    <location>
        <begin position="295"/>
        <end position="312"/>
    </location>
</feature>
<dbReference type="PANTHER" id="PTHR23513:SF18">
    <property type="entry name" value="INTEGRAL MEMBRANE PROTEIN"/>
    <property type="match status" value="1"/>
</dbReference>
<comment type="subcellular location">
    <subcellularLocation>
        <location evidence="1">Cell membrane</location>
        <topology evidence="1">Multi-pass membrane protein</topology>
    </subcellularLocation>
</comment>
<feature type="transmembrane region" description="Helical" evidence="7">
    <location>
        <begin position="503"/>
        <end position="522"/>
    </location>
</feature>
<dbReference type="Proteomes" id="UP000470246">
    <property type="component" value="Unassembled WGS sequence"/>
</dbReference>
<feature type="compositionally biased region" description="Pro residues" evidence="6">
    <location>
        <begin position="38"/>
        <end position="49"/>
    </location>
</feature>
<organism evidence="8 9">
    <name type="scientific">Geodermatophilus sabuli</name>
    <dbReference type="NCBI Taxonomy" id="1564158"/>
    <lineage>
        <taxon>Bacteria</taxon>
        <taxon>Bacillati</taxon>
        <taxon>Actinomycetota</taxon>
        <taxon>Actinomycetes</taxon>
        <taxon>Geodermatophilales</taxon>
        <taxon>Geodermatophilaceae</taxon>
        <taxon>Geodermatophilus</taxon>
    </lineage>
</organism>
<dbReference type="PANTHER" id="PTHR23513">
    <property type="entry name" value="INTEGRAL MEMBRANE EFFLUX PROTEIN-RELATED"/>
    <property type="match status" value="1"/>
</dbReference>
<keyword evidence="4 7" id="KW-1133">Transmembrane helix</keyword>
<dbReference type="AlphaFoldDB" id="A0A7K3VYF0"/>
<sequence length="541" mass="54507">MSSSRPPGARRGALRRRTSSSPAVDGMDTTPLGVPRPATRPQPAVPPPAAGGGAPPGEPPPGGPAPGWSPPGGPPPGWPPGGSPPTGPLPPGTPLPRPQKLTVTRVAAARSRELTGAAVRRVRTASRADGAAESGLTQLLWVNALHMAGDAMIAVSLAGTLFFAAASDAQRSNVALYLLVTMAPFAVVAPVIGPLLDKLQRGRRWAMGASLLGRAVLAVVMASHYDDLALYPAALGVLVLSKAHNVLRAAVIPRVLPGAMSLTSANARTSVFGLLTAAVFGGIGAGLAWGLGFPWLLGATAAVFVCGAVLAVRLPRHVDVPTGELPADVLTTAPQPATTGRRRRTVSPHVVVALRANAALRGLGGFLTIFSAFLVEATIEGGWQGTLALGAIAGAAGVGSVLGTAVGSRLHRVSPDPIVLWSAGSAAAITVLAAVFYSFAMAAVVAGVSAVANALGKVALDAIIQREVPESLRASAFARSETMLQLAWVVGGAIGIALPPTGWLGFTVAAGLLVLAVGLVLGGPRRRVAAAPTDPLDGAWP</sequence>
<dbReference type="InterPro" id="IPR036259">
    <property type="entry name" value="MFS_trans_sf"/>
</dbReference>
<feature type="transmembrane region" description="Helical" evidence="7">
    <location>
        <begin position="271"/>
        <end position="289"/>
    </location>
</feature>
<feature type="region of interest" description="Disordered" evidence="6">
    <location>
        <begin position="1"/>
        <end position="98"/>
    </location>
</feature>
<feature type="transmembrane region" description="Helical" evidence="7">
    <location>
        <begin position="350"/>
        <end position="375"/>
    </location>
</feature>
<evidence type="ECO:0000256" key="1">
    <source>
        <dbReference type="ARBA" id="ARBA00004651"/>
    </source>
</evidence>
<keyword evidence="3 7" id="KW-0812">Transmembrane</keyword>
<evidence type="ECO:0000256" key="6">
    <source>
        <dbReference type="SAM" id="MobiDB-lite"/>
    </source>
</evidence>
<evidence type="ECO:0000256" key="4">
    <source>
        <dbReference type="ARBA" id="ARBA00022989"/>
    </source>
</evidence>
<dbReference type="Gene3D" id="1.20.1250.20">
    <property type="entry name" value="MFS general substrate transporter like domains"/>
    <property type="match status" value="1"/>
</dbReference>
<feature type="transmembrane region" description="Helical" evidence="7">
    <location>
        <begin position="418"/>
        <end position="437"/>
    </location>
</feature>
<accession>A0A7K3VYF0</accession>
<comment type="caution">
    <text evidence="8">The sequence shown here is derived from an EMBL/GenBank/DDBJ whole genome shotgun (WGS) entry which is preliminary data.</text>
</comment>
<feature type="compositionally biased region" description="Low complexity" evidence="6">
    <location>
        <begin position="1"/>
        <end position="11"/>
    </location>
</feature>
<feature type="transmembrane region" description="Helical" evidence="7">
    <location>
        <begin position="174"/>
        <end position="193"/>
    </location>
</feature>
<gene>
    <name evidence="8" type="ORF">GCU56_07245</name>
</gene>
<evidence type="ECO:0000256" key="5">
    <source>
        <dbReference type="ARBA" id="ARBA00023136"/>
    </source>
</evidence>
<dbReference type="GO" id="GO:0005886">
    <property type="term" value="C:plasma membrane"/>
    <property type="evidence" value="ECO:0007669"/>
    <property type="project" value="UniProtKB-SubCell"/>
</dbReference>
<protein>
    <submittedName>
        <fullName evidence="8">MFS transporter</fullName>
    </submittedName>
</protein>
<evidence type="ECO:0000256" key="2">
    <source>
        <dbReference type="ARBA" id="ARBA00022475"/>
    </source>
</evidence>
<feature type="compositionally biased region" description="Pro residues" evidence="6">
    <location>
        <begin position="56"/>
        <end position="97"/>
    </location>
</feature>
<evidence type="ECO:0000313" key="9">
    <source>
        <dbReference type="Proteomes" id="UP000470246"/>
    </source>
</evidence>
<feature type="transmembrane region" description="Helical" evidence="7">
    <location>
        <begin position="387"/>
        <end position="406"/>
    </location>
</feature>
<evidence type="ECO:0000313" key="8">
    <source>
        <dbReference type="EMBL" id="NEK57665.1"/>
    </source>
</evidence>
<proteinExistence type="predicted"/>
<evidence type="ECO:0000256" key="3">
    <source>
        <dbReference type="ARBA" id="ARBA00022692"/>
    </source>
</evidence>
<keyword evidence="5 7" id="KW-0472">Membrane</keyword>
<dbReference type="EMBL" id="JAAGWF010000008">
    <property type="protein sequence ID" value="NEK57665.1"/>
    <property type="molecule type" value="Genomic_DNA"/>
</dbReference>